<reference evidence="3" key="1">
    <citation type="submission" date="2021-03" db="EMBL/GenBank/DDBJ databases">
        <authorList>
            <person name="Bekaert M."/>
        </authorList>
    </citation>
    <scope>NUCLEOTIDE SEQUENCE</scope>
</reference>
<evidence type="ECO:0000313" key="3">
    <source>
        <dbReference type="EMBL" id="CAG2214173.1"/>
    </source>
</evidence>
<evidence type="ECO:0000259" key="2">
    <source>
        <dbReference type="Pfam" id="PF03184"/>
    </source>
</evidence>
<gene>
    <name evidence="3" type="ORF">MEDL_28046</name>
</gene>
<accession>A0A8S3S0S2</accession>
<dbReference type="Proteomes" id="UP000683360">
    <property type="component" value="Unassembled WGS sequence"/>
</dbReference>
<keyword evidence="4" id="KW-1185">Reference proteome</keyword>
<dbReference type="OrthoDB" id="6154874at2759"/>
<feature type="region of interest" description="Disordered" evidence="1">
    <location>
        <begin position="190"/>
        <end position="249"/>
    </location>
</feature>
<sequence length="287" mass="32701">MDKLNIKDKPQQIFNADETGVSTVHDPSKVVGKRGKKSVHSKTSGERGENVTALCCVNAEARVLPPMLIFKGQRVSQALMGNAPANTLFACSKSSFIDSDLFNNWFKKLFIPNLPPQRPVLLILDGHSSHITVDLLETAVSNQIEMFCLPPHTTHWTQPLDRSVFGPLKRSYNLCCEAFLRQNPGRIVNKEEKNRVQEGKDQRKMEREEKKKKKELDQTLKKRIKTNKNTKKRLAKNKENDSSLAKDQSDSTCTYCNGNYMDDNSDDEDWVKCTRCSDWYMCNIVSD</sequence>
<feature type="domain" description="DDE-1" evidence="2">
    <location>
        <begin position="51"/>
        <end position="173"/>
    </location>
</feature>
<dbReference type="GO" id="GO:0003677">
    <property type="term" value="F:DNA binding"/>
    <property type="evidence" value="ECO:0007669"/>
    <property type="project" value="TreeGrafter"/>
</dbReference>
<dbReference type="GO" id="GO:0005634">
    <property type="term" value="C:nucleus"/>
    <property type="evidence" value="ECO:0007669"/>
    <property type="project" value="TreeGrafter"/>
</dbReference>
<feature type="compositionally biased region" description="Basic residues" evidence="1">
    <location>
        <begin position="31"/>
        <end position="40"/>
    </location>
</feature>
<protein>
    <recommendedName>
        <fullName evidence="2">DDE-1 domain-containing protein</fullName>
    </recommendedName>
</protein>
<name>A0A8S3S0S2_MYTED</name>
<evidence type="ECO:0000256" key="1">
    <source>
        <dbReference type="SAM" id="MobiDB-lite"/>
    </source>
</evidence>
<feature type="region of interest" description="Disordered" evidence="1">
    <location>
        <begin position="24"/>
        <end position="45"/>
    </location>
</feature>
<dbReference type="InterPro" id="IPR004875">
    <property type="entry name" value="DDE_SF_endonuclease_dom"/>
</dbReference>
<feature type="compositionally biased region" description="Basic residues" evidence="1">
    <location>
        <begin position="221"/>
        <end position="235"/>
    </location>
</feature>
<organism evidence="3 4">
    <name type="scientific">Mytilus edulis</name>
    <name type="common">Blue mussel</name>
    <dbReference type="NCBI Taxonomy" id="6550"/>
    <lineage>
        <taxon>Eukaryota</taxon>
        <taxon>Metazoa</taxon>
        <taxon>Spiralia</taxon>
        <taxon>Lophotrochozoa</taxon>
        <taxon>Mollusca</taxon>
        <taxon>Bivalvia</taxon>
        <taxon>Autobranchia</taxon>
        <taxon>Pteriomorphia</taxon>
        <taxon>Mytilida</taxon>
        <taxon>Mytiloidea</taxon>
        <taxon>Mytilidae</taxon>
        <taxon>Mytilinae</taxon>
        <taxon>Mytilus</taxon>
    </lineage>
</organism>
<proteinExistence type="predicted"/>
<dbReference type="InterPro" id="IPR036397">
    <property type="entry name" value="RNaseH_sf"/>
</dbReference>
<dbReference type="Gene3D" id="3.30.420.10">
    <property type="entry name" value="Ribonuclease H-like superfamily/Ribonuclease H"/>
    <property type="match status" value="1"/>
</dbReference>
<dbReference type="Pfam" id="PF03184">
    <property type="entry name" value="DDE_1"/>
    <property type="match status" value="1"/>
</dbReference>
<comment type="caution">
    <text evidence="3">The sequence shown here is derived from an EMBL/GenBank/DDBJ whole genome shotgun (WGS) entry which is preliminary data.</text>
</comment>
<dbReference type="InterPro" id="IPR050863">
    <property type="entry name" value="CenT-Element_Derived"/>
</dbReference>
<dbReference type="PANTHER" id="PTHR19303">
    <property type="entry name" value="TRANSPOSON"/>
    <property type="match status" value="1"/>
</dbReference>
<evidence type="ECO:0000313" key="4">
    <source>
        <dbReference type="Proteomes" id="UP000683360"/>
    </source>
</evidence>
<feature type="compositionally biased region" description="Basic and acidic residues" evidence="1">
    <location>
        <begin position="190"/>
        <end position="220"/>
    </location>
</feature>
<dbReference type="AlphaFoldDB" id="A0A8S3S0S2"/>
<dbReference type="EMBL" id="CAJPWZ010001403">
    <property type="protein sequence ID" value="CAG2214173.1"/>
    <property type="molecule type" value="Genomic_DNA"/>
</dbReference>
<dbReference type="PANTHER" id="PTHR19303:SF74">
    <property type="entry name" value="POGO TRANSPOSABLE ELEMENT WITH KRAB DOMAIN"/>
    <property type="match status" value="1"/>
</dbReference>